<keyword evidence="6" id="KW-1185">Reference proteome</keyword>
<evidence type="ECO:0000256" key="1">
    <source>
        <dbReference type="ARBA" id="ARBA00022603"/>
    </source>
</evidence>
<dbReference type="RefSeq" id="WP_120641294.1">
    <property type="nucleotide sequence ID" value="NZ_RAQU01000464.1"/>
</dbReference>
<evidence type="ECO:0000256" key="3">
    <source>
        <dbReference type="ARBA" id="ARBA00022691"/>
    </source>
</evidence>
<dbReference type="Proteomes" id="UP000274097">
    <property type="component" value="Unassembled WGS sequence"/>
</dbReference>
<dbReference type="PANTHER" id="PTHR43464:SF19">
    <property type="entry name" value="UBIQUINONE BIOSYNTHESIS O-METHYLTRANSFERASE, MITOCHONDRIAL"/>
    <property type="match status" value="1"/>
</dbReference>
<dbReference type="AlphaFoldDB" id="A0A3A9J7S6"/>
<dbReference type="Gene3D" id="3.40.50.150">
    <property type="entry name" value="Vaccinia Virus protein VP39"/>
    <property type="match status" value="1"/>
</dbReference>
<keyword evidence="3" id="KW-0949">S-adenosyl-L-methionine</keyword>
<dbReference type="EMBL" id="RFLX01000001">
    <property type="protein sequence ID" value="RMI26984.1"/>
    <property type="molecule type" value="Genomic_DNA"/>
</dbReference>
<dbReference type="Proteomes" id="UP000278036">
    <property type="component" value="Unassembled WGS sequence"/>
</dbReference>
<evidence type="ECO:0000313" key="7">
    <source>
        <dbReference type="Proteomes" id="UP000278036"/>
    </source>
</evidence>
<comment type="caution">
    <text evidence="4">The sequence shown here is derived from an EMBL/GenBank/DDBJ whole genome shotgun (WGS) entry which is preliminary data.</text>
</comment>
<dbReference type="EMBL" id="RAQU01000464">
    <property type="protein sequence ID" value="RKJ97852.1"/>
    <property type="molecule type" value="Genomic_DNA"/>
</dbReference>
<dbReference type="GO" id="GO:0008757">
    <property type="term" value="F:S-adenosylmethionine-dependent methyltransferase activity"/>
    <property type="evidence" value="ECO:0007669"/>
    <property type="project" value="InterPro"/>
</dbReference>
<dbReference type="OrthoDB" id="116799at2"/>
<organism evidence="4 7">
    <name type="scientific">Teichococcus wenyumeiae</name>
    <dbReference type="NCBI Taxonomy" id="2478470"/>
    <lineage>
        <taxon>Bacteria</taxon>
        <taxon>Pseudomonadati</taxon>
        <taxon>Pseudomonadota</taxon>
        <taxon>Alphaproteobacteria</taxon>
        <taxon>Acetobacterales</taxon>
        <taxon>Roseomonadaceae</taxon>
        <taxon>Roseomonas</taxon>
    </lineage>
</organism>
<keyword evidence="1 4" id="KW-0489">Methyltransferase</keyword>
<dbReference type="InterPro" id="IPR008715">
    <property type="entry name" value="SAM-MeTfrase_NodS-like"/>
</dbReference>
<keyword evidence="2 4" id="KW-0808">Transferase</keyword>
<dbReference type="Pfam" id="PF05401">
    <property type="entry name" value="NodS"/>
    <property type="match status" value="1"/>
</dbReference>
<dbReference type="CDD" id="cd02440">
    <property type="entry name" value="AdoMet_MTases"/>
    <property type="match status" value="1"/>
</dbReference>
<dbReference type="InterPro" id="IPR029063">
    <property type="entry name" value="SAM-dependent_MTases_sf"/>
</dbReference>
<evidence type="ECO:0000313" key="6">
    <source>
        <dbReference type="Proteomes" id="UP000274097"/>
    </source>
</evidence>
<dbReference type="SUPFAM" id="SSF53335">
    <property type="entry name" value="S-adenosyl-L-methionine-dependent methyltransferases"/>
    <property type="match status" value="1"/>
</dbReference>
<reference evidence="4 7" key="1">
    <citation type="submission" date="2018-09" db="EMBL/GenBank/DDBJ databases">
        <title>Roseomonas sp. nov., isolated from feces of Tibetan antelopes in the Qinghai-Tibet plateau, China.</title>
        <authorList>
            <person name="Tian Z."/>
        </authorList>
    </citation>
    <scope>NUCLEOTIDE SEQUENCE [LARGE SCALE GENOMIC DNA]</scope>
    <source>
        <strain evidence="5 6">Z23</strain>
        <strain evidence="4 7">Z24</strain>
    </source>
</reference>
<dbReference type="PANTHER" id="PTHR43464">
    <property type="entry name" value="METHYLTRANSFERASE"/>
    <property type="match status" value="1"/>
</dbReference>
<dbReference type="GO" id="GO:0032259">
    <property type="term" value="P:methylation"/>
    <property type="evidence" value="ECO:0007669"/>
    <property type="project" value="UniProtKB-KW"/>
</dbReference>
<dbReference type="FunCoup" id="A0A3A9J7S6">
    <property type="interactions" value="57"/>
</dbReference>
<evidence type="ECO:0000313" key="4">
    <source>
        <dbReference type="EMBL" id="RKJ97852.1"/>
    </source>
</evidence>
<evidence type="ECO:0000256" key="2">
    <source>
        <dbReference type="ARBA" id="ARBA00022679"/>
    </source>
</evidence>
<dbReference type="GO" id="GO:0009312">
    <property type="term" value="P:oligosaccharide biosynthetic process"/>
    <property type="evidence" value="ECO:0007669"/>
    <property type="project" value="InterPro"/>
</dbReference>
<name>A0A3A9J7S6_9PROT</name>
<gene>
    <name evidence="4" type="ORF">D6Z83_28170</name>
    <name evidence="5" type="ORF">EBE87_00935</name>
</gene>
<protein>
    <submittedName>
        <fullName evidence="4">Methyltransferase domain-containing protein</fullName>
    </submittedName>
</protein>
<sequence>MNRALQSLSASYFEALYAADPDPWKFRSSSYEAAKYEATLAALPRARYGSVLEIGCSIGVLTRMLAPRCDRLLALDGSARALADARRHCAGLAQVSFAQREIPRQWPRGRHDLILFSEVLYYLDEEDLARTATLALRALRPGGEVLLVHWTGTTDYPLSGDAAVEGFMAAAGSALVPVMQSRTDRYRLDLLRLA</sequence>
<evidence type="ECO:0000313" key="5">
    <source>
        <dbReference type="EMBL" id="RMI26984.1"/>
    </source>
</evidence>
<proteinExistence type="predicted"/>
<dbReference type="InParanoid" id="A0A3A9J7S6"/>
<accession>A0A3A9J7S6</accession>